<gene>
    <name evidence="1" type="ORF">HFZ78_18250</name>
</gene>
<protein>
    <submittedName>
        <fullName evidence="1">Uncharacterized protein</fullName>
    </submittedName>
</protein>
<proteinExistence type="predicted"/>
<dbReference type="EMBL" id="CP051128">
    <property type="protein sequence ID" value="QIZ11010.1"/>
    <property type="molecule type" value="Genomic_DNA"/>
</dbReference>
<name>A0A6H1PBL9_PRIMG</name>
<reference evidence="1 2" key="2">
    <citation type="submission" date="2020-04" db="EMBL/GenBank/DDBJ databases">
        <authorList>
            <person name="Fomenkov A."/>
            <person name="Anton B.P."/>
            <person name="Roberts R.J."/>
        </authorList>
    </citation>
    <scope>NUCLEOTIDE SEQUENCE [LARGE SCALE GENOMIC DNA]</scope>
    <source>
        <strain evidence="1 2">S2</strain>
    </source>
</reference>
<reference evidence="1 2" key="1">
    <citation type="submission" date="2020-04" db="EMBL/GenBank/DDBJ databases">
        <title>Genome-Wide Identification of 5-Methylcytosine Sites in Bacterial Genomes By High-Throughput Sequencing of MspJI Restriction Fragments.</title>
        <authorList>
            <person name="Wu V."/>
        </authorList>
    </citation>
    <scope>NUCLEOTIDE SEQUENCE [LARGE SCALE GENOMIC DNA]</scope>
    <source>
        <strain evidence="1 2">S2</strain>
    </source>
</reference>
<evidence type="ECO:0000313" key="2">
    <source>
        <dbReference type="Proteomes" id="UP000501868"/>
    </source>
</evidence>
<sequence>MGTSEVNHKIAERVALILGTSKETKIEYFKLIKGAYNYRSTLVHGQYLKGEEEALVSISKGLDDVLRQLLVANHEIFSMKDTEMENDFLELLFPD</sequence>
<dbReference type="AlphaFoldDB" id="A0A6H1PBL9"/>
<dbReference type="Proteomes" id="UP000501868">
    <property type="component" value="Chromosome"/>
</dbReference>
<accession>A0A6H1PBL9</accession>
<organism evidence="1 2">
    <name type="scientific">Priestia megaterium</name>
    <name type="common">Bacillus megaterium</name>
    <dbReference type="NCBI Taxonomy" id="1404"/>
    <lineage>
        <taxon>Bacteria</taxon>
        <taxon>Bacillati</taxon>
        <taxon>Bacillota</taxon>
        <taxon>Bacilli</taxon>
        <taxon>Bacillales</taxon>
        <taxon>Bacillaceae</taxon>
        <taxon>Priestia</taxon>
    </lineage>
</organism>
<evidence type="ECO:0000313" key="1">
    <source>
        <dbReference type="EMBL" id="QIZ11010.1"/>
    </source>
</evidence>